<evidence type="ECO:0000313" key="1">
    <source>
        <dbReference type="EMBL" id="TFD61026.1"/>
    </source>
</evidence>
<reference evidence="1 2" key="1">
    <citation type="submission" date="2019-03" db="EMBL/GenBank/DDBJ databases">
        <title>Genomics of glacier-inhabiting Cryobacterium strains.</title>
        <authorList>
            <person name="Liu Q."/>
            <person name="Xin Y.-H."/>
        </authorList>
    </citation>
    <scope>NUCLEOTIDE SEQUENCE [LARGE SCALE GENOMIC DNA]</scope>
    <source>
        <strain evidence="1 2">Sr39</strain>
    </source>
</reference>
<protein>
    <submittedName>
        <fullName evidence="1">Uncharacterized protein</fullName>
    </submittedName>
</protein>
<accession>A0A4R9AGB5</accession>
<dbReference type="SUPFAM" id="SSF47203">
    <property type="entry name" value="Acyl-CoA dehydrogenase C-terminal domain-like"/>
    <property type="match status" value="1"/>
</dbReference>
<proteinExistence type="predicted"/>
<name>A0A4R9AGB5_9MICO</name>
<sequence>MLFTLADMETELQAARGLLRRAAWRRRRTLRSPNQFLPRWGRASCTAATRAPDKPQRSATT</sequence>
<evidence type="ECO:0000313" key="2">
    <source>
        <dbReference type="Proteomes" id="UP000298170"/>
    </source>
</evidence>
<dbReference type="GO" id="GO:0016627">
    <property type="term" value="F:oxidoreductase activity, acting on the CH-CH group of donors"/>
    <property type="evidence" value="ECO:0007669"/>
    <property type="project" value="InterPro"/>
</dbReference>
<gene>
    <name evidence="1" type="ORF">E3T39_07160</name>
</gene>
<comment type="caution">
    <text evidence="1">The sequence shown here is derived from an EMBL/GenBank/DDBJ whole genome shotgun (WGS) entry which is preliminary data.</text>
</comment>
<dbReference type="EMBL" id="SOHJ01000007">
    <property type="protein sequence ID" value="TFD61026.1"/>
    <property type="molecule type" value="Genomic_DNA"/>
</dbReference>
<organism evidence="1 2">
    <name type="scientific">Cryobacterium suzukii</name>
    <dbReference type="NCBI Taxonomy" id="1259198"/>
    <lineage>
        <taxon>Bacteria</taxon>
        <taxon>Bacillati</taxon>
        <taxon>Actinomycetota</taxon>
        <taxon>Actinomycetes</taxon>
        <taxon>Micrococcales</taxon>
        <taxon>Microbacteriaceae</taxon>
        <taxon>Cryobacterium</taxon>
    </lineage>
</organism>
<dbReference type="AlphaFoldDB" id="A0A4R9AGB5"/>
<keyword evidence="2" id="KW-1185">Reference proteome</keyword>
<dbReference type="Proteomes" id="UP000298170">
    <property type="component" value="Unassembled WGS sequence"/>
</dbReference>
<dbReference type="InterPro" id="IPR036250">
    <property type="entry name" value="AcylCo_DH-like_C"/>
</dbReference>
<dbReference type="OrthoDB" id="9927296at2"/>